<organism evidence="1 2">
    <name type="scientific">Dentiscutata heterogama</name>
    <dbReference type="NCBI Taxonomy" id="1316150"/>
    <lineage>
        <taxon>Eukaryota</taxon>
        <taxon>Fungi</taxon>
        <taxon>Fungi incertae sedis</taxon>
        <taxon>Mucoromycota</taxon>
        <taxon>Glomeromycotina</taxon>
        <taxon>Glomeromycetes</taxon>
        <taxon>Diversisporales</taxon>
        <taxon>Gigasporaceae</taxon>
        <taxon>Dentiscutata</taxon>
    </lineage>
</organism>
<evidence type="ECO:0000313" key="2">
    <source>
        <dbReference type="Proteomes" id="UP000789702"/>
    </source>
</evidence>
<dbReference type="Proteomes" id="UP000789702">
    <property type="component" value="Unassembled WGS sequence"/>
</dbReference>
<name>A0ACA9K1V0_9GLOM</name>
<gene>
    <name evidence="1" type="ORF">DHETER_LOCUS631</name>
</gene>
<keyword evidence="2" id="KW-1185">Reference proteome</keyword>
<accession>A0ACA9K1V0</accession>
<protein>
    <submittedName>
        <fullName evidence="1">14371_t:CDS:1</fullName>
    </submittedName>
</protein>
<dbReference type="EMBL" id="CAJVPU010000327">
    <property type="protein sequence ID" value="CAG8447086.1"/>
    <property type="molecule type" value="Genomic_DNA"/>
</dbReference>
<comment type="caution">
    <text evidence="1">The sequence shown here is derived from an EMBL/GenBank/DDBJ whole genome shotgun (WGS) entry which is preliminary data.</text>
</comment>
<evidence type="ECO:0000313" key="1">
    <source>
        <dbReference type="EMBL" id="CAG8447086.1"/>
    </source>
</evidence>
<reference evidence="1" key="1">
    <citation type="submission" date="2021-06" db="EMBL/GenBank/DDBJ databases">
        <authorList>
            <person name="Kallberg Y."/>
            <person name="Tangrot J."/>
            <person name="Rosling A."/>
        </authorList>
    </citation>
    <scope>NUCLEOTIDE SEQUENCE</scope>
    <source>
        <strain evidence="1">IL203A</strain>
    </source>
</reference>
<sequence>MLRLEDTFFVSFITRVVYLGAFCYRSCPFMFLLFFLDIAFVIGVI</sequence>
<proteinExistence type="predicted"/>